<dbReference type="RefSeq" id="XP_025379767.1">
    <property type="nucleotide sequence ID" value="XM_025524919.1"/>
</dbReference>
<evidence type="ECO:0000256" key="1">
    <source>
        <dbReference type="SAM" id="Phobius"/>
    </source>
</evidence>
<dbReference type="Proteomes" id="UP000245768">
    <property type="component" value="Unassembled WGS sequence"/>
</dbReference>
<dbReference type="SUPFAM" id="SSF51905">
    <property type="entry name" value="FAD/NAD(P)-binding domain"/>
    <property type="match status" value="1"/>
</dbReference>
<dbReference type="AlphaFoldDB" id="A0A316YTF7"/>
<sequence length="560" mass="62625">MSKIDATRYLNMNFTNDDTLRVVFSVAAALPVVYIGFQAFWWALRRYMIEKTTARNQTQTIGKPRKDGKLRGTCVVAGGSIGGLVCARAMTFHFEKVIVVEPDEILVDKRSRVGQWGQIHAFHNIIVKSSDALFPDFRRDVKAIGGHFFHPHSMYWQLGKDMMPFPPSDDDCEELGMTRMGLETIIRQNAFKKEYGIEFVAGTVVGATPDAKGERFQGVHIRRNDAKTSYYQEADFVVDCSGPVCAGAKWIQRPLSRDGTSASEVKTKWGPVQRSQYFPDVAYSTSVITIDEKLLKERPSLPRNPKSWDNAGFLHLVHPSPSTDPRASMIFNAEKNTIVFSAACKGLASELPDDLEGFRNWAESIQNTTGNRSLPPYVLDIIDIAQRSKDEFGHDIVFNKYKFTNCHLLKYTETKVPHNFVAVGDSLVRVNPIFGMGVSKAFVDVLTLDQILREKASASRGIPDRLSKAYFAKELPRADWLLQMTKDLDFGCSYVKPLDPGSKLSHGAPFRWFVDGILTVAARNPSVAKTVGRVFFFDAPPLDLMAPSLVFKAVKANLFG</sequence>
<evidence type="ECO:0000313" key="2">
    <source>
        <dbReference type="EMBL" id="PWN92569.1"/>
    </source>
</evidence>
<name>A0A316YTF7_9BASI</name>
<evidence type="ECO:0008006" key="4">
    <source>
        <dbReference type="Google" id="ProtNLM"/>
    </source>
</evidence>
<accession>A0A316YTF7</accession>
<keyword evidence="3" id="KW-1185">Reference proteome</keyword>
<gene>
    <name evidence="2" type="ORF">FA10DRAFT_301035</name>
</gene>
<dbReference type="InParanoid" id="A0A316YTF7"/>
<organism evidence="2 3">
    <name type="scientific">Acaromyces ingoldii</name>
    <dbReference type="NCBI Taxonomy" id="215250"/>
    <lineage>
        <taxon>Eukaryota</taxon>
        <taxon>Fungi</taxon>
        <taxon>Dikarya</taxon>
        <taxon>Basidiomycota</taxon>
        <taxon>Ustilaginomycotina</taxon>
        <taxon>Exobasidiomycetes</taxon>
        <taxon>Exobasidiales</taxon>
        <taxon>Cryptobasidiaceae</taxon>
        <taxon>Acaromyces</taxon>
    </lineage>
</organism>
<dbReference type="EMBL" id="KZ819635">
    <property type="protein sequence ID" value="PWN92569.1"/>
    <property type="molecule type" value="Genomic_DNA"/>
</dbReference>
<keyword evidence="1" id="KW-0472">Membrane</keyword>
<dbReference type="InterPro" id="IPR036188">
    <property type="entry name" value="FAD/NAD-bd_sf"/>
</dbReference>
<dbReference type="OrthoDB" id="10051892at2759"/>
<feature type="transmembrane region" description="Helical" evidence="1">
    <location>
        <begin position="20"/>
        <end position="44"/>
    </location>
</feature>
<dbReference type="Gene3D" id="3.50.50.60">
    <property type="entry name" value="FAD/NAD(P)-binding domain"/>
    <property type="match status" value="1"/>
</dbReference>
<evidence type="ECO:0000313" key="3">
    <source>
        <dbReference type="Proteomes" id="UP000245768"/>
    </source>
</evidence>
<reference evidence="2" key="1">
    <citation type="journal article" date="2018" name="Mol. Biol. Evol.">
        <title>Broad Genomic Sampling Reveals a Smut Pathogenic Ancestry of the Fungal Clade Ustilaginomycotina.</title>
        <authorList>
            <person name="Kijpornyongpan T."/>
            <person name="Mondo S.J."/>
            <person name="Barry K."/>
            <person name="Sandor L."/>
            <person name="Lee J."/>
            <person name="Lipzen A."/>
            <person name="Pangilinan J."/>
            <person name="LaButti K."/>
            <person name="Hainaut M."/>
            <person name="Henrissat B."/>
            <person name="Grigoriev I.V."/>
            <person name="Spatafora J.W."/>
            <person name="Aime M.C."/>
        </authorList>
    </citation>
    <scope>NUCLEOTIDE SEQUENCE [LARGE SCALE GENOMIC DNA]</scope>
    <source>
        <strain evidence="2">MCA 4198</strain>
    </source>
</reference>
<dbReference type="GeneID" id="37046835"/>
<proteinExistence type="predicted"/>
<keyword evidence="1" id="KW-0812">Transmembrane</keyword>
<keyword evidence="1" id="KW-1133">Transmembrane helix</keyword>
<protein>
    <recommendedName>
        <fullName evidence="4">FAD/NAD(P)-binding domain-containing protein</fullName>
    </recommendedName>
</protein>